<dbReference type="PANTHER" id="PTHR14920">
    <property type="entry name" value="OSMOTIC AVOIDANCE ABNORMAL PROTEIN 1/WD REPEAT MEMBRANE PROTEIN"/>
    <property type="match status" value="1"/>
</dbReference>
<feature type="domain" description="WDR19 first beta-propeller" evidence="14">
    <location>
        <begin position="18"/>
        <end position="340"/>
    </location>
</feature>
<dbReference type="SMART" id="SM00320">
    <property type="entry name" value="WD40"/>
    <property type="match status" value="6"/>
</dbReference>
<evidence type="ECO:0000256" key="6">
    <source>
        <dbReference type="ARBA" id="ARBA00022803"/>
    </source>
</evidence>
<accession>A0AAV6UI37</accession>
<evidence type="ECO:0000256" key="4">
    <source>
        <dbReference type="ARBA" id="ARBA00022737"/>
    </source>
</evidence>
<dbReference type="Gene3D" id="2.130.10.10">
    <property type="entry name" value="YVTN repeat-like/Quinoprotein amine dehydrogenase"/>
    <property type="match status" value="3"/>
</dbReference>
<evidence type="ECO:0000256" key="8">
    <source>
        <dbReference type="ARBA" id="ARBA00023212"/>
    </source>
</evidence>
<evidence type="ECO:0000259" key="15">
    <source>
        <dbReference type="Pfam" id="PF24762"/>
    </source>
</evidence>
<dbReference type="InterPro" id="IPR001680">
    <property type="entry name" value="WD40_rpt"/>
</dbReference>
<evidence type="ECO:0000256" key="7">
    <source>
        <dbReference type="ARBA" id="ARBA00023069"/>
    </source>
</evidence>
<evidence type="ECO:0000313" key="17">
    <source>
        <dbReference type="Proteomes" id="UP000827092"/>
    </source>
</evidence>
<dbReference type="GO" id="GO:0060271">
    <property type="term" value="P:cilium assembly"/>
    <property type="evidence" value="ECO:0007669"/>
    <property type="project" value="TreeGrafter"/>
</dbReference>
<reference evidence="16 17" key="1">
    <citation type="journal article" date="2022" name="Nat. Ecol. Evol.">
        <title>A masculinizing supergene underlies an exaggerated male reproductive morph in a spider.</title>
        <authorList>
            <person name="Hendrickx F."/>
            <person name="De Corte Z."/>
            <person name="Sonet G."/>
            <person name="Van Belleghem S.M."/>
            <person name="Kostlbacher S."/>
            <person name="Vangestel C."/>
        </authorList>
    </citation>
    <scope>NUCLEOTIDE SEQUENCE [LARGE SCALE GENOMIC DNA]</scope>
    <source>
        <strain evidence="16">W744_W776</strain>
    </source>
</reference>
<dbReference type="InterPro" id="IPR056157">
    <property type="entry name" value="TPR_IFT80_172_dom"/>
</dbReference>
<feature type="domain" description="WDR19 WD40 repeat" evidence="11">
    <location>
        <begin position="360"/>
        <end position="633"/>
    </location>
</feature>
<feature type="domain" description="IFT80/172/WDR35 TPR" evidence="13">
    <location>
        <begin position="678"/>
        <end position="769"/>
    </location>
</feature>
<dbReference type="Pfam" id="PF23145">
    <property type="entry name" value="Zf_2nd_IFT121"/>
    <property type="match status" value="1"/>
</dbReference>
<dbReference type="SUPFAM" id="SSF50978">
    <property type="entry name" value="WD40 repeat-like"/>
    <property type="match status" value="1"/>
</dbReference>
<evidence type="ECO:0000313" key="16">
    <source>
        <dbReference type="EMBL" id="KAG8183782.1"/>
    </source>
</evidence>
<dbReference type="Pfam" id="PF23389">
    <property type="entry name" value="Beta-prop_WDR19_1st"/>
    <property type="match status" value="1"/>
</dbReference>
<dbReference type="GO" id="GO:0005929">
    <property type="term" value="C:cilium"/>
    <property type="evidence" value="ECO:0007669"/>
    <property type="project" value="UniProtKB-ARBA"/>
</dbReference>
<dbReference type="Pfam" id="PF15911">
    <property type="entry name" value="Beta-prop_WDR19_2nd"/>
    <property type="match status" value="1"/>
</dbReference>
<dbReference type="InterPro" id="IPR039468">
    <property type="entry name" value="WDR19_WD40_rpt"/>
</dbReference>
<keyword evidence="9" id="KW-0966">Cell projection</keyword>
<dbReference type="InterPro" id="IPR056170">
    <property type="entry name" value="Znf_IFT121-like"/>
</dbReference>
<dbReference type="EMBL" id="JAFNEN010000405">
    <property type="protein sequence ID" value="KAG8183782.1"/>
    <property type="molecule type" value="Genomic_DNA"/>
</dbReference>
<evidence type="ECO:0000256" key="5">
    <source>
        <dbReference type="ARBA" id="ARBA00022794"/>
    </source>
</evidence>
<evidence type="ECO:0000259" key="13">
    <source>
        <dbReference type="Pfam" id="PF23387"/>
    </source>
</evidence>
<dbReference type="GO" id="GO:0030991">
    <property type="term" value="C:intraciliary transport particle A"/>
    <property type="evidence" value="ECO:0007669"/>
    <property type="project" value="TreeGrafter"/>
</dbReference>
<evidence type="ECO:0000259" key="11">
    <source>
        <dbReference type="Pfam" id="PF15911"/>
    </source>
</evidence>
<name>A0AAV6UI37_9ARAC</name>
<keyword evidence="4" id="KW-0677">Repeat</keyword>
<evidence type="ECO:0000256" key="3">
    <source>
        <dbReference type="ARBA" id="ARBA00022574"/>
    </source>
</evidence>
<dbReference type="FunFam" id="2.130.10.10:FF:000242">
    <property type="entry name" value="WD repeat domain 19, isoform CRA_a"/>
    <property type="match status" value="1"/>
</dbReference>
<dbReference type="Gene3D" id="1.25.40.470">
    <property type="match status" value="2"/>
</dbReference>
<comment type="caution">
    <text evidence="16">The sequence shown here is derived from an EMBL/GenBank/DDBJ whole genome shotgun (WGS) entry which is preliminary data.</text>
</comment>
<sequence>MKRVFTIPRRATNAGPLLFFWQSGSGNFLVTTGYDQLINIYDRHGEKQHELSLPGICTGLSWDKDGAILSIICEHSNTLMLWDSNTRTVSHVDSGLRDPMTLLVWSKSAPLLAVGTIKGNLLIYSYRTSKKVSILGKHNKQITCGAWSQQNYLALVASDKSLTLSNSDGDTLYKTTLKGDPSHLHFSSMKQDAPGGGEATVSLILNKKSLFLLNIHDPEDPIVLSFQEKYGTVVDYYWHGEGYILIGFSSGFFIILSTLLKEIGQEMCHVQCFKNSLTSMTFCAAEKKVIGCGDDNKIKTYDINNLQEMLNMVTVEDEQSIDAIQWSDDGQLLAVSGIEGNLHVYLTKLPVLGSVSSQKLAHLSSLYEVSIYSVRKKDTVIKLKIDIEPKFLALGPFHLAVGMNNRAWFYSLRDAGTELLYDREYLSTVRSLHLNSDYASALIDGKIQLHMIDEPNIPCMDRESRIFPDPDQRNTVITCHALTNDFLIFGTDTGMIYLFSLMEWEFCVSTQHPHNTGFKELSPDFSGTRIFALDSKGTAFICNPMDCSMLTVPNLPSNINKVLWDHSPSYKGIFIAFDEEVANSFIYISDSLEGSKVDHLHTFPRNDLYPALLVDEEITFITPTGKTSAMPVPGHQLDMYGYVHDPVQLENNFQIALKLRRFDQAFTLACAMKSDKHWMQLANAALRNLDIEAANKIFQKLGIGNKVMILEEIKEVEDTKLLSGHIAEFFFKNYELAQSLYLASSKPTAALEMRKHLFQWDFALKLATTLSPGEVPLISKEYAEQLEFTGDVATALHHYEKGLQVDDEYSLRRHISVCKAGIARTSIRCSDYRRGIALAEEIDDTTLYQECAGILEDMNVTSDAALLYEKGGFVDNAATLYIKLKNWNKVKLLLPKISSPKILAQYAKAQEGLGNYSEAATCYENAYEHADAIRIYLDHLRDPDSAVRLVKSSNSVEGARMVATFFQKHNDSASAIKFLVISNCLNEALQVAQDTNNMDVYAEAIGEDRDPSDFINIAVYYEGKRNFVMAGKYFTHAQRFKKAVKLLLEVSGQDEDKAIEYAIQAAGRAKDDQITKQVVAHIMGETDGTVKDLQHIYHLYISLGQIKEAARTAVIMASAEQNSGTYKKAKLLLLGMHAKLKEKGMKIPIGMSQSLMLLHSYSLAKLHMQRGDHMKSARMLIRVSNNLNKFPRHDVQILTTTVFECQKAGLHISAHKSAVMLMRPEYRSKLDPKYKGKIEKIVRKYQKVEEEETNTPCPFCDVDIPQTSLYCEHCKYNLPYCIITGCHIVKKDLTLCPKCKFPGMLSELSRSLSIDKTCPMCLSEVSPADLEEIEKIPHENFDEEETGPDQKKN</sequence>
<keyword evidence="5" id="KW-0970">Cilium biogenesis/degradation</keyword>
<dbReference type="InterPro" id="IPR057855">
    <property type="entry name" value="Beta-prop_WDR19_1st"/>
</dbReference>
<protein>
    <recommendedName>
        <fullName evidence="18">WD repeat-containing protein 19</fullName>
    </recommendedName>
</protein>
<organism evidence="16 17">
    <name type="scientific">Oedothorax gibbosus</name>
    <dbReference type="NCBI Taxonomy" id="931172"/>
    <lineage>
        <taxon>Eukaryota</taxon>
        <taxon>Metazoa</taxon>
        <taxon>Ecdysozoa</taxon>
        <taxon>Arthropoda</taxon>
        <taxon>Chelicerata</taxon>
        <taxon>Arachnida</taxon>
        <taxon>Araneae</taxon>
        <taxon>Araneomorphae</taxon>
        <taxon>Entelegynae</taxon>
        <taxon>Araneoidea</taxon>
        <taxon>Linyphiidae</taxon>
        <taxon>Erigoninae</taxon>
        <taxon>Oedothorax</taxon>
    </lineage>
</organism>
<dbReference type="InterPro" id="IPR056168">
    <property type="entry name" value="TPR_IF140/IFT172/WDR19"/>
</dbReference>
<dbReference type="InterPro" id="IPR040379">
    <property type="entry name" value="WDR19/dyf-2"/>
</dbReference>
<dbReference type="SUPFAM" id="SSF48452">
    <property type="entry name" value="TPR-like"/>
    <property type="match status" value="1"/>
</dbReference>
<evidence type="ECO:0000256" key="2">
    <source>
        <dbReference type="ARBA" id="ARBA00022490"/>
    </source>
</evidence>
<keyword evidence="3" id="KW-0853">WD repeat</keyword>
<gene>
    <name evidence="16" type="ORF">JTE90_001678</name>
</gene>
<evidence type="ECO:0008006" key="18">
    <source>
        <dbReference type="Google" id="ProtNLM"/>
    </source>
</evidence>
<evidence type="ECO:0000256" key="9">
    <source>
        <dbReference type="ARBA" id="ARBA00023273"/>
    </source>
</evidence>
<dbReference type="InterPro" id="IPR036322">
    <property type="entry name" value="WD40_repeat_dom_sf"/>
</dbReference>
<dbReference type="Proteomes" id="UP000827092">
    <property type="component" value="Unassembled WGS sequence"/>
</dbReference>
<evidence type="ECO:0000256" key="10">
    <source>
        <dbReference type="SAM" id="MobiDB-lite"/>
    </source>
</evidence>
<dbReference type="InterPro" id="IPR011990">
    <property type="entry name" value="TPR-like_helical_dom_sf"/>
</dbReference>
<comment type="subcellular location">
    <subcellularLocation>
        <location evidence="1">Cytoplasm</location>
        <location evidence="1">Cytoskeleton</location>
        <location evidence="1">Cilium basal body</location>
    </subcellularLocation>
</comment>
<keyword evidence="7" id="KW-0969">Cilium</keyword>
<dbReference type="GO" id="GO:0035721">
    <property type="term" value="P:intraciliary retrograde transport"/>
    <property type="evidence" value="ECO:0007669"/>
    <property type="project" value="InterPro"/>
</dbReference>
<dbReference type="Pfam" id="PF24762">
    <property type="entry name" value="TPR_IF140-IFT172"/>
    <property type="match status" value="1"/>
</dbReference>
<dbReference type="PANTHER" id="PTHR14920:SF0">
    <property type="entry name" value="WD REPEAT DOMAIN 19"/>
    <property type="match status" value="1"/>
</dbReference>
<proteinExistence type="predicted"/>
<evidence type="ECO:0000259" key="14">
    <source>
        <dbReference type="Pfam" id="PF23389"/>
    </source>
</evidence>
<evidence type="ECO:0000256" key="1">
    <source>
        <dbReference type="ARBA" id="ARBA00004120"/>
    </source>
</evidence>
<feature type="domain" description="IF140/IFT172/WDR19 TPR" evidence="15">
    <location>
        <begin position="844"/>
        <end position="1184"/>
    </location>
</feature>
<keyword evidence="8" id="KW-0206">Cytoskeleton</keyword>
<dbReference type="SUPFAM" id="SSF82171">
    <property type="entry name" value="DPP6 N-terminal domain-like"/>
    <property type="match status" value="1"/>
</dbReference>
<dbReference type="Pfam" id="PF23387">
    <property type="entry name" value="TPR_IFT80_172"/>
    <property type="match status" value="1"/>
</dbReference>
<keyword evidence="2" id="KW-0963">Cytoplasm</keyword>
<feature type="region of interest" description="Disordered" evidence="10">
    <location>
        <begin position="1333"/>
        <end position="1353"/>
    </location>
</feature>
<evidence type="ECO:0000259" key="12">
    <source>
        <dbReference type="Pfam" id="PF23145"/>
    </source>
</evidence>
<keyword evidence="6" id="KW-0802">TPR repeat</keyword>
<feature type="domain" description="IFT121-like zinc finger" evidence="12">
    <location>
        <begin position="1279"/>
        <end position="1325"/>
    </location>
</feature>
<keyword evidence="17" id="KW-1185">Reference proteome</keyword>
<dbReference type="InterPro" id="IPR015943">
    <property type="entry name" value="WD40/YVTN_repeat-like_dom_sf"/>
</dbReference>